<proteinExistence type="predicted"/>
<organism evidence="1 2">
    <name type="scientific">Enhygromyxa salina</name>
    <dbReference type="NCBI Taxonomy" id="215803"/>
    <lineage>
        <taxon>Bacteria</taxon>
        <taxon>Pseudomonadati</taxon>
        <taxon>Myxococcota</taxon>
        <taxon>Polyangia</taxon>
        <taxon>Nannocystales</taxon>
        <taxon>Nannocystaceae</taxon>
        <taxon>Enhygromyxa</taxon>
    </lineage>
</organism>
<dbReference type="Proteomes" id="UP000031599">
    <property type="component" value="Unassembled WGS sequence"/>
</dbReference>
<evidence type="ECO:0008006" key="3">
    <source>
        <dbReference type="Google" id="ProtNLM"/>
    </source>
</evidence>
<protein>
    <recommendedName>
        <fullName evidence="3">Gram-negative bacterial tonB protein</fullName>
    </recommendedName>
</protein>
<reference evidence="1 2" key="1">
    <citation type="submission" date="2014-12" db="EMBL/GenBank/DDBJ databases">
        <title>Genome assembly of Enhygromyxa salina DSM 15201.</title>
        <authorList>
            <person name="Sharma G."/>
            <person name="Subramanian S."/>
        </authorList>
    </citation>
    <scope>NUCLEOTIDE SEQUENCE [LARGE SCALE GENOMIC DNA]</scope>
    <source>
        <strain evidence="1 2">DSM 15201</strain>
    </source>
</reference>
<dbReference type="NCBIfam" id="NF033768">
    <property type="entry name" value="myxo_SS_tail"/>
    <property type="match status" value="1"/>
</dbReference>
<name>A0A0C2D4L0_9BACT</name>
<dbReference type="EMBL" id="JMCC02000034">
    <property type="protein sequence ID" value="KIG16615.1"/>
    <property type="molecule type" value="Genomic_DNA"/>
</dbReference>
<gene>
    <name evidence="1" type="ORF">DB30_04234</name>
</gene>
<accession>A0A0C2D4L0</accession>
<dbReference type="AlphaFoldDB" id="A0A0C2D4L0"/>
<comment type="caution">
    <text evidence="1">The sequence shown here is derived from an EMBL/GenBank/DDBJ whole genome shotgun (WGS) entry which is preliminary data.</text>
</comment>
<dbReference type="InterPro" id="IPR049806">
    <property type="entry name" value="MasK-like_C"/>
</dbReference>
<evidence type="ECO:0000313" key="2">
    <source>
        <dbReference type="Proteomes" id="UP000031599"/>
    </source>
</evidence>
<evidence type="ECO:0000313" key="1">
    <source>
        <dbReference type="EMBL" id="KIG16615.1"/>
    </source>
</evidence>
<sequence>MARDTPTYERDTSALLDTRQAQLRGCYDAALVRNPNLAGKLTVTFTVEKKTGEIIDLSWDNNRTTVDELLATCVMTALDGLQLAEPDRRDGEATFSYSFRVRPGA</sequence>